<dbReference type="InterPro" id="IPR038077">
    <property type="entry name" value="Troponin_sf"/>
</dbReference>
<dbReference type="EMBL" id="BKCJ011402836">
    <property type="protein sequence ID" value="GFD30320.1"/>
    <property type="molecule type" value="Genomic_DNA"/>
</dbReference>
<proteinExistence type="predicted"/>
<feature type="region of interest" description="Disordered" evidence="2">
    <location>
        <begin position="1"/>
        <end position="44"/>
    </location>
</feature>
<feature type="non-terminal residue" evidence="3">
    <location>
        <position position="176"/>
    </location>
</feature>
<evidence type="ECO:0000313" key="3">
    <source>
        <dbReference type="EMBL" id="GFD30320.1"/>
    </source>
</evidence>
<protein>
    <submittedName>
        <fullName evidence="3">Uncharacterized protein</fullName>
    </submittedName>
</protein>
<evidence type="ECO:0000256" key="2">
    <source>
        <dbReference type="SAM" id="MobiDB-lite"/>
    </source>
</evidence>
<dbReference type="AlphaFoldDB" id="A0A699V6M7"/>
<keyword evidence="1" id="KW-0175">Coiled coil</keyword>
<feature type="coiled-coil region" evidence="1">
    <location>
        <begin position="69"/>
        <end position="110"/>
    </location>
</feature>
<accession>A0A699V6M7</accession>
<comment type="caution">
    <text evidence="3">The sequence shown here is derived from an EMBL/GenBank/DDBJ whole genome shotgun (WGS) entry which is preliminary data.</text>
</comment>
<feature type="non-terminal residue" evidence="3">
    <location>
        <position position="1"/>
    </location>
</feature>
<name>A0A699V6M7_TANCI</name>
<sequence length="176" mass="19687">RGNIFKTKSKATPNELGSQGTSLGGGSRCQKAMGDTVTQTRSERVSKISNDSLLARVNTSQSGKDSLQITELMELCTKLQQRVLDLETTKTTQAMEIESLKRRVKKLKRRKRSRTHGLKRLYKVGFSTRVESSEDEAFGEEDASKQGRIADIDANEDIYLVNVHKDKDMFGVNDSD</sequence>
<dbReference type="SUPFAM" id="SSF90250">
    <property type="entry name" value="Troponin coil-coiled subunits"/>
    <property type="match status" value="1"/>
</dbReference>
<organism evidence="3">
    <name type="scientific">Tanacetum cinerariifolium</name>
    <name type="common">Dalmatian daisy</name>
    <name type="synonym">Chrysanthemum cinerariifolium</name>
    <dbReference type="NCBI Taxonomy" id="118510"/>
    <lineage>
        <taxon>Eukaryota</taxon>
        <taxon>Viridiplantae</taxon>
        <taxon>Streptophyta</taxon>
        <taxon>Embryophyta</taxon>
        <taxon>Tracheophyta</taxon>
        <taxon>Spermatophyta</taxon>
        <taxon>Magnoliopsida</taxon>
        <taxon>eudicotyledons</taxon>
        <taxon>Gunneridae</taxon>
        <taxon>Pentapetalae</taxon>
        <taxon>asterids</taxon>
        <taxon>campanulids</taxon>
        <taxon>Asterales</taxon>
        <taxon>Asteraceae</taxon>
        <taxon>Asteroideae</taxon>
        <taxon>Anthemideae</taxon>
        <taxon>Anthemidinae</taxon>
        <taxon>Tanacetum</taxon>
    </lineage>
</organism>
<gene>
    <name evidence="3" type="ORF">Tci_902289</name>
</gene>
<reference evidence="3" key="1">
    <citation type="journal article" date="2019" name="Sci. Rep.">
        <title>Draft genome of Tanacetum cinerariifolium, the natural source of mosquito coil.</title>
        <authorList>
            <person name="Yamashiro T."/>
            <person name="Shiraishi A."/>
            <person name="Satake H."/>
            <person name="Nakayama K."/>
        </authorList>
    </citation>
    <scope>NUCLEOTIDE SEQUENCE</scope>
</reference>
<evidence type="ECO:0000256" key="1">
    <source>
        <dbReference type="SAM" id="Coils"/>
    </source>
</evidence>